<evidence type="ECO:0000256" key="9">
    <source>
        <dbReference type="ARBA" id="ARBA00023136"/>
    </source>
</evidence>
<evidence type="ECO:0000256" key="2">
    <source>
        <dbReference type="ARBA" id="ARBA00022448"/>
    </source>
</evidence>
<comment type="subunit">
    <text evidence="10">The Tat system comprises two distinct complexes: a TatABC complex, containing multiple copies of TatA, TatB and TatC subunits, and a separate TatA complex, containing only TatA subunits. Substrates initially bind to the TatABC complex, which probably triggers association of the separate TatA complex to form the active translocon.</text>
</comment>
<evidence type="ECO:0000256" key="4">
    <source>
        <dbReference type="ARBA" id="ARBA00022519"/>
    </source>
</evidence>
<reference evidence="13" key="1">
    <citation type="journal article" date="2019" name="Int. J. Syst. Evol. Microbiol.">
        <title>The Global Catalogue of Microorganisms (GCM) 10K type strain sequencing project: providing services to taxonomists for standard genome sequencing and annotation.</title>
        <authorList>
            <consortium name="The Broad Institute Genomics Platform"/>
            <consortium name="The Broad Institute Genome Sequencing Center for Infectious Disease"/>
            <person name="Wu L."/>
            <person name="Ma J."/>
        </authorList>
    </citation>
    <scope>NUCLEOTIDE SEQUENCE [LARGE SCALE GENOMIC DNA]</scope>
    <source>
        <strain evidence="13">VKM B-3159</strain>
    </source>
</reference>
<evidence type="ECO:0000313" key="13">
    <source>
        <dbReference type="Proteomes" id="UP001225906"/>
    </source>
</evidence>
<evidence type="ECO:0000256" key="5">
    <source>
        <dbReference type="ARBA" id="ARBA00022692"/>
    </source>
</evidence>
<comment type="function">
    <text evidence="10">Part of the twin-arginine translocation (Tat) system that transports large folded proteins containing a characteristic twin-arginine motif in their signal peptide across membranes. Together with TatC, TatB is part of a receptor directly interacting with Tat signal peptides. TatB may form an oligomeric binding site that transiently accommodates folded Tat precursor proteins before their translocation.</text>
</comment>
<evidence type="ECO:0000256" key="7">
    <source>
        <dbReference type="ARBA" id="ARBA00022989"/>
    </source>
</evidence>
<organism evidence="12 13">
    <name type="scientific">Methylophilus aquaticus</name>
    <dbReference type="NCBI Taxonomy" id="1971610"/>
    <lineage>
        <taxon>Bacteria</taxon>
        <taxon>Pseudomonadati</taxon>
        <taxon>Pseudomonadota</taxon>
        <taxon>Betaproteobacteria</taxon>
        <taxon>Nitrosomonadales</taxon>
        <taxon>Methylophilaceae</taxon>
        <taxon>Methylophilus</taxon>
    </lineage>
</organism>
<dbReference type="PRINTS" id="PR01506">
    <property type="entry name" value="TATBPROTEIN"/>
</dbReference>
<keyword evidence="3 10" id="KW-1003">Cell membrane</keyword>
<keyword evidence="7 10" id="KW-1133">Transmembrane helix</keyword>
<comment type="subcellular location">
    <subcellularLocation>
        <location evidence="10">Cell membrane</location>
        <topology evidence="10">Single-pass membrane protein</topology>
    </subcellularLocation>
    <subcellularLocation>
        <location evidence="1">Membrane</location>
        <topology evidence="1">Single-pass membrane protein</topology>
    </subcellularLocation>
</comment>
<evidence type="ECO:0000313" key="12">
    <source>
        <dbReference type="EMBL" id="MDP8568839.1"/>
    </source>
</evidence>
<dbReference type="Proteomes" id="UP001225906">
    <property type="component" value="Unassembled WGS sequence"/>
</dbReference>
<keyword evidence="6 10" id="KW-0653">Protein transport</keyword>
<evidence type="ECO:0000256" key="6">
    <source>
        <dbReference type="ARBA" id="ARBA00022927"/>
    </source>
</evidence>
<dbReference type="InterPro" id="IPR003369">
    <property type="entry name" value="TatA/B/E"/>
</dbReference>
<dbReference type="NCBIfam" id="TIGR01410">
    <property type="entry name" value="tatB"/>
    <property type="match status" value="1"/>
</dbReference>
<evidence type="ECO:0000256" key="11">
    <source>
        <dbReference type="SAM" id="MobiDB-lite"/>
    </source>
</evidence>
<comment type="caution">
    <text evidence="12">The sequence shown here is derived from an EMBL/GenBank/DDBJ whole genome shotgun (WGS) entry which is preliminary data.</text>
</comment>
<keyword evidence="9 10" id="KW-0472">Membrane</keyword>
<dbReference type="PANTHER" id="PTHR33162">
    <property type="entry name" value="SEC-INDEPENDENT PROTEIN TRANSLOCASE PROTEIN TATA, CHLOROPLASTIC"/>
    <property type="match status" value="1"/>
</dbReference>
<proteinExistence type="inferred from homology"/>
<dbReference type="Pfam" id="PF02416">
    <property type="entry name" value="TatA_B_E"/>
    <property type="match status" value="1"/>
</dbReference>
<gene>
    <name evidence="10 12" type="primary">tatB</name>
    <name evidence="12" type="ORF">Q9291_13370</name>
</gene>
<feature type="region of interest" description="Disordered" evidence="11">
    <location>
        <begin position="148"/>
        <end position="183"/>
    </location>
</feature>
<dbReference type="RefSeq" id="WP_306390615.1">
    <property type="nucleotide sequence ID" value="NZ_JAVCAP010000034.1"/>
</dbReference>
<dbReference type="PANTHER" id="PTHR33162:SF1">
    <property type="entry name" value="SEC-INDEPENDENT PROTEIN TRANSLOCASE PROTEIN TATA, CHLOROPLASTIC"/>
    <property type="match status" value="1"/>
</dbReference>
<evidence type="ECO:0000256" key="3">
    <source>
        <dbReference type="ARBA" id="ARBA00022475"/>
    </source>
</evidence>
<keyword evidence="5 10" id="KW-0812">Transmembrane</keyword>
<protein>
    <recommendedName>
        <fullName evidence="10">Sec-independent protein translocase protein TatB</fullName>
    </recommendedName>
</protein>
<keyword evidence="13" id="KW-1185">Reference proteome</keyword>
<comment type="similarity">
    <text evidence="10">Belongs to the TatB family.</text>
</comment>
<sequence>MFDISFSELMVIAVVALIVIGPEKLPKVARTAGAFFGRMQRFVAQVKDEVNREARFEELQNLQDEVKSSLQQEVDAISRSIAPPTLLEGSTFADTEVVARKPRKRREAKSAGGQLISDIGVDSSATAKPARIHKSAIAKTAAHANSPDLFEGHAAEQSVDESVVTRKLPRRKKTSMNTSSTKS</sequence>
<dbReference type="HAMAP" id="MF_00237">
    <property type="entry name" value="TatB"/>
    <property type="match status" value="1"/>
</dbReference>
<keyword evidence="8 10" id="KW-0811">Translocation</keyword>
<dbReference type="InterPro" id="IPR018448">
    <property type="entry name" value="TatB"/>
</dbReference>
<evidence type="ECO:0000256" key="8">
    <source>
        <dbReference type="ARBA" id="ARBA00023010"/>
    </source>
</evidence>
<dbReference type="EMBL" id="JAVCAP010000034">
    <property type="protein sequence ID" value="MDP8568839.1"/>
    <property type="molecule type" value="Genomic_DNA"/>
</dbReference>
<evidence type="ECO:0000256" key="1">
    <source>
        <dbReference type="ARBA" id="ARBA00004167"/>
    </source>
</evidence>
<dbReference type="Gene3D" id="1.20.5.3310">
    <property type="match status" value="1"/>
</dbReference>
<keyword evidence="4" id="KW-0997">Cell inner membrane</keyword>
<accession>A0ABT9JWJ0</accession>
<evidence type="ECO:0000256" key="10">
    <source>
        <dbReference type="HAMAP-Rule" id="MF_00237"/>
    </source>
</evidence>
<name>A0ABT9JWJ0_9PROT</name>
<keyword evidence="2 10" id="KW-0813">Transport</keyword>